<gene>
    <name evidence="12 15" type="primary">htpX</name>
    <name evidence="15" type="ORF">MWN33_01820</name>
</gene>
<keyword evidence="7 12" id="KW-0378">Hydrolase</keyword>
<evidence type="ECO:0000256" key="6">
    <source>
        <dbReference type="ARBA" id="ARBA00022723"/>
    </source>
</evidence>
<keyword evidence="16" id="KW-1185">Reference proteome</keyword>
<feature type="transmembrane region" description="Helical" evidence="12">
    <location>
        <begin position="30"/>
        <end position="46"/>
    </location>
</feature>
<dbReference type="PANTHER" id="PTHR43221:SF1">
    <property type="entry name" value="PROTEASE HTPX"/>
    <property type="match status" value="1"/>
</dbReference>
<keyword evidence="4 12" id="KW-0645">Protease</keyword>
<evidence type="ECO:0000256" key="10">
    <source>
        <dbReference type="ARBA" id="ARBA00023049"/>
    </source>
</evidence>
<feature type="transmembrane region" description="Helical" evidence="12">
    <location>
        <begin position="7"/>
        <end position="24"/>
    </location>
</feature>
<evidence type="ECO:0000256" key="7">
    <source>
        <dbReference type="ARBA" id="ARBA00022801"/>
    </source>
</evidence>
<comment type="subcellular location">
    <subcellularLocation>
        <location evidence="1 12">Cell membrane</location>
        <topology evidence="1 12">Multi-pass membrane protein</topology>
    </subcellularLocation>
</comment>
<dbReference type="NCBIfam" id="NF002363">
    <property type="entry name" value="PRK01345.1"/>
    <property type="match status" value="1"/>
</dbReference>
<evidence type="ECO:0000256" key="2">
    <source>
        <dbReference type="ARBA" id="ARBA00009779"/>
    </source>
</evidence>
<keyword evidence="3 12" id="KW-1003">Cell membrane</keyword>
<organism evidence="15 16">
    <name type="scientific">Ancylobacter koreensis</name>
    <dbReference type="NCBI Taxonomy" id="266121"/>
    <lineage>
        <taxon>Bacteria</taxon>
        <taxon>Pseudomonadati</taxon>
        <taxon>Pseudomonadota</taxon>
        <taxon>Alphaproteobacteria</taxon>
        <taxon>Hyphomicrobiales</taxon>
        <taxon>Xanthobacteraceae</taxon>
        <taxon>Ancylobacter</taxon>
    </lineage>
</organism>
<feature type="compositionally biased region" description="Low complexity" evidence="13">
    <location>
        <begin position="290"/>
        <end position="311"/>
    </location>
</feature>
<dbReference type="RefSeq" id="WP_247198359.1">
    <property type="nucleotide sequence ID" value="NZ_JALKCG010000001.1"/>
</dbReference>
<evidence type="ECO:0000256" key="3">
    <source>
        <dbReference type="ARBA" id="ARBA00022475"/>
    </source>
</evidence>
<dbReference type="PANTHER" id="PTHR43221">
    <property type="entry name" value="PROTEASE HTPX"/>
    <property type="match status" value="1"/>
</dbReference>
<feature type="domain" description="Peptidase M48" evidence="14">
    <location>
        <begin position="72"/>
        <end position="277"/>
    </location>
</feature>
<keyword evidence="10 12" id="KW-0482">Metalloprotease</keyword>
<keyword evidence="9 12" id="KW-1133">Transmembrane helix</keyword>
<dbReference type="InterPro" id="IPR001915">
    <property type="entry name" value="Peptidase_M48"/>
</dbReference>
<feature type="transmembrane region" description="Helical" evidence="12">
    <location>
        <begin position="141"/>
        <end position="163"/>
    </location>
</feature>
<evidence type="ECO:0000259" key="14">
    <source>
        <dbReference type="Pfam" id="PF01435"/>
    </source>
</evidence>
<protein>
    <recommendedName>
        <fullName evidence="12">Protease HtpX homolog</fullName>
        <ecNumber evidence="12">3.4.24.-</ecNumber>
    </recommendedName>
</protein>
<dbReference type="GO" id="GO:0008237">
    <property type="term" value="F:metallopeptidase activity"/>
    <property type="evidence" value="ECO:0007669"/>
    <property type="project" value="UniProtKB-KW"/>
</dbReference>
<dbReference type="HAMAP" id="MF_00188">
    <property type="entry name" value="Pept_M48_protease_HtpX"/>
    <property type="match status" value="1"/>
</dbReference>
<proteinExistence type="inferred from homology"/>
<name>A0ABT0DI51_9HYPH</name>
<keyword evidence="6 12" id="KW-0479">Metal-binding</keyword>
<evidence type="ECO:0000256" key="11">
    <source>
        <dbReference type="ARBA" id="ARBA00023136"/>
    </source>
</evidence>
<evidence type="ECO:0000256" key="12">
    <source>
        <dbReference type="HAMAP-Rule" id="MF_00188"/>
    </source>
</evidence>
<keyword evidence="8 12" id="KW-0862">Zinc</keyword>
<feature type="binding site" evidence="12">
    <location>
        <position position="134"/>
    </location>
    <ligand>
        <name>Zn(2+)</name>
        <dbReference type="ChEBI" id="CHEBI:29105"/>
        <note>catalytic</note>
    </ligand>
</feature>
<reference evidence="15 16" key="1">
    <citation type="submission" date="2022-04" db="EMBL/GenBank/DDBJ databases">
        <authorList>
            <person name="Grouzdev D.S."/>
            <person name="Pantiukh K.S."/>
            <person name="Krutkina M.S."/>
        </authorList>
    </citation>
    <scope>NUCLEOTIDE SEQUENCE [LARGE SCALE GENOMIC DNA]</scope>
    <source>
        <strain evidence="15 16">Jip08</strain>
    </source>
</reference>
<dbReference type="EMBL" id="JALKCG010000001">
    <property type="protein sequence ID" value="MCK0206762.1"/>
    <property type="molecule type" value="Genomic_DNA"/>
</dbReference>
<sequence>MNYFRTAILLAGMTALFMGVGFMLGGQTGMVVALLVAAGMNLFSYWNSDRMVLSMYGAREVDRTSAPDFYGMVEALAARAELPMPRVYIIENPQPNAFATGRNPENAAVAATTGLINSLSREEVAGVMAHELAHIKHYDTLTMTITATLAGAISMLANFAMFFGGGRNNNNPFGVIGTIAMMILAPLAAMVVQMAVSRSREYVADRTGAEICGQPLWLASALAKISNAAHAIPNMPAEHNPATAHMFIINPLSGERMDSLFSTHPATENRIAALQALAREMGAAGGWAGGASAPAAGASAGATSGATSGAWDRGPVAGARPSSNVWGRGRPGEREGGTRRGPWG</sequence>
<evidence type="ECO:0000256" key="8">
    <source>
        <dbReference type="ARBA" id="ARBA00022833"/>
    </source>
</evidence>
<accession>A0ABT0DI51</accession>
<comment type="caution">
    <text evidence="15">The sequence shown here is derived from an EMBL/GenBank/DDBJ whole genome shotgun (WGS) entry which is preliminary data.</text>
</comment>
<dbReference type="CDD" id="cd07336">
    <property type="entry name" value="M48B_HtpX_like"/>
    <property type="match status" value="1"/>
</dbReference>
<keyword evidence="5 12" id="KW-0812">Transmembrane</keyword>
<comment type="similarity">
    <text evidence="2 12">Belongs to the peptidase M48B family.</text>
</comment>
<dbReference type="Gene3D" id="3.30.2010.10">
    <property type="entry name" value="Metalloproteases ('zincins'), catalytic domain"/>
    <property type="match status" value="1"/>
</dbReference>
<comment type="cofactor">
    <cofactor evidence="12">
        <name>Zn(2+)</name>
        <dbReference type="ChEBI" id="CHEBI:29105"/>
    </cofactor>
    <text evidence="12">Binds 1 zinc ion per subunit.</text>
</comment>
<feature type="transmembrane region" description="Helical" evidence="12">
    <location>
        <begin position="175"/>
        <end position="196"/>
    </location>
</feature>
<dbReference type="InterPro" id="IPR022919">
    <property type="entry name" value="Pept_M48_protease_HtpX"/>
</dbReference>
<keyword evidence="11 12" id="KW-0472">Membrane</keyword>
<dbReference type="Pfam" id="PF01435">
    <property type="entry name" value="Peptidase_M48"/>
    <property type="match status" value="1"/>
</dbReference>
<dbReference type="EC" id="3.4.24.-" evidence="12"/>
<evidence type="ECO:0000256" key="5">
    <source>
        <dbReference type="ARBA" id="ARBA00022692"/>
    </source>
</evidence>
<reference evidence="16" key="2">
    <citation type="submission" date="2023-07" db="EMBL/GenBank/DDBJ databases">
        <title>Ancylobacter moscoviensis sp. nov., facultatively methylotrophic bacteria from activated sludge and the reclassification of Starkeya novella (Starkey 1934) Kelly et al. 2000 as Ancylobacter novellus comb. nov., Starkeya koreensis Im et al. 2006 as Ancylobacter koreensis comb.nov., Angulomicrobium tetraedrale Vasil'eva et al. 1986 as Ancylobacter tetraedralis comb. nov., Angulomicrobium amanitiforme Fritz et al. 2004 as Ancylobacter amanitiformis comb. nov. and Methylorhabdus multivorans Doronina et al. 1996 as Ancylobacter multivorans comb. nov. and emended description of the genus Ancylobacter.</title>
        <authorList>
            <person name="Doronina N."/>
            <person name="Chemodurova A."/>
            <person name="Grouzdev D."/>
            <person name="Koziaeva V."/>
            <person name="Shi W."/>
            <person name="Wu L."/>
            <person name="Kaparullina E."/>
        </authorList>
    </citation>
    <scope>NUCLEOTIDE SEQUENCE [LARGE SCALE GENOMIC DNA]</scope>
    <source>
        <strain evidence="16">Jip08</strain>
    </source>
</reference>
<dbReference type="InterPro" id="IPR050083">
    <property type="entry name" value="HtpX_protease"/>
</dbReference>
<feature type="binding site" evidence="12">
    <location>
        <position position="201"/>
    </location>
    <ligand>
        <name>Zn(2+)</name>
        <dbReference type="ChEBI" id="CHEBI:29105"/>
        <note>catalytic</note>
    </ligand>
</feature>
<feature type="active site" evidence="12">
    <location>
        <position position="131"/>
    </location>
</feature>
<evidence type="ECO:0000256" key="13">
    <source>
        <dbReference type="SAM" id="MobiDB-lite"/>
    </source>
</evidence>
<evidence type="ECO:0000256" key="9">
    <source>
        <dbReference type="ARBA" id="ARBA00022989"/>
    </source>
</evidence>
<dbReference type="NCBIfam" id="NF002826">
    <property type="entry name" value="PRK03001.1"/>
    <property type="match status" value="1"/>
</dbReference>
<feature type="region of interest" description="Disordered" evidence="13">
    <location>
        <begin position="288"/>
        <end position="344"/>
    </location>
</feature>
<evidence type="ECO:0000256" key="1">
    <source>
        <dbReference type="ARBA" id="ARBA00004651"/>
    </source>
</evidence>
<feature type="binding site" evidence="12">
    <location>
        <position position="130"/>
    </location>
    <ligand>
        <name>Zn(2+)</name>
        <dbReference type="ChEBI" id="CHEBI:29105"/>
        <note>catalytic</note>
    </ligand>
</feature>
<evidence type="ECO:0000313" key="16">
    <source>
        <dbReference type="Proteomes" id="UP001202867"/>
    </source>
</evidence>
<dbReference type="Proteomes" id="UP001202867">
    <property type="component" value="Unassembled WGS sequence"/>
</dbReference>
<evidence type="ECO:0000256" key="4">
    <source>
        <dbReference type="ARBA" id="ARBA00022670"/>
    </source>
</evidence>
<evidence type="ECO:0000313" key="15">
    <source>
        <dbReference type="EMBL" id="MCK0206762.1"/>
    </source>
</evidence>